<gene>
    <name evidence="3" type="ORF">CDAUBV1_LOCUS7740</name>
</gene>
<reference evidence="3" key="1">
    <citation type="submission" date="2024-06" db="EMBL/GenBank/DDBJ databases">
        <authorList>
            <person name="Liu X."/>
            <person name="Lenzi L."/>
            <person name="Haldenby T S."/>
            <person name="Uol C."/>
        </authorList>
    </citation>
    <scope>NUCLEOTIDE SEQUENCE</scope>
</reference>
<name>A0AAV2TEE0_CALDB</name>
<feature type="compositionally biased region" description="Low complexity" evidence="1">
    <location>
        <begin position="1"/>
        <end position="17"/>
    </location>
</feature>
<organism evidence="3 4">
    <name type="scientific">Calicophoron daubneyi</name>
    <name type="common">Rumen fluke</name>
    <name type="synonym">Paramphistomum daubneyi</name>
    <dbReference type="NCBI Taxonomy" id="300641"/>
    <lineage>
        <taxon>Eukaryota</taxon>
        <taxon>Metazoa</taxon>
        <taxon>Spiralia</taxon>
        <taxon>Lophotrochozoa</taxon>
        <taxon>Platyhelminthes</taxon>
        <taxon>Trematoda</taxon>
        <taxon>Digenea</taxon>
        <taxon>Plagiorchiida</taxon>
        <taxon>Pronocephalata</taxon>
        <taxon>Paramphistomoidea</taxon>
        <taxon>Paramphistomidae</taxon>
        <taxon>Calicophoron</taxon>
    </lineage>
</organism>
<feature type="transmembrane region" description="Helical" evidence="2">
    <location>
        <begin position="327"/>
        <end position="347"/>
    </location>
</feature>
<comment type="caution">
    <text evidence="3">The sequence shown here is derived from an EMBL/GenBank/DDBJ whole genome shotgun (WGS) entry which is preliminary data.</text>
</comment>
<evidence type="ECO:0000313" key="3">
    <source>
        <dbReference type="EMBL" id="CAL5134381.1"/>
    </source>
</evidence>
<accession>A0AAV2TEE0</accession>
<dbReference type="EMBL" id="CAXLJL010000201">
    <property type="protein sequence ID" value="CAL5134381.1"/>
    <property type="molecule type" value="Genomic_DNA"/>
</dbReference>
<dbReference type="AlphaFoldDB" id="A0AAV2TEE0"/>
<keyword evidence="2" id="KW-1133">Transmembrane helix</keyword>
<dbReference type="Proteomes" id="UP001497525">
    <property type="component" value="Unassembled WGS sequence"/>
</dbReference>
<sequence length="419" mass="47092">MLSRPASPSSRRSSSISTFDHGGISTVQPLYCRVPAKKKSQSWKVVCLPLPPNTFYRRSLVISLLLTSFGSLVFLTATMASTWESVHYRYDKVFQYLDFNFVNIRTETNGSLSSNPLSAQPHPTTGSYTVPNFTVELLVLQNGQTITPAQIEGLRIKPELRARSLKRIAGLLVRLSNLDSVPNRCTVRPLRKRGVLPPLHKNLAGRPLYNMESYYLDDELSKPMDPEVAWIIMDIEAGIWSMSYEKPRVYSEQLAPSYYNICKGPSIGLPSLSYLSSNVSNCTAKCSQFFLKMQNNIIASAIVVYLSMLVSIIIGLFGVIFRNVPASMVTGVLHFIAGLFAIFVNCIHHTKLSRLRNEWGPCHPISRVPDRLYDPAFITVNSHWPLIVSWISSPIFLLGFCTWTILTQLMTTENSKMMI</sequence>
<feature type="transmembrane region" description="Helical" evidence="2">
    <location>
        <begin position="386"/>
        <end position="406"/>
    </location>
</feature>
<feature type="region of interest" description="Disordered" evidence="1">
    <location>
        <begin position="1"/>
        <end position="20"/>
    </location>
</feature>
<keyword evidence="2" id="KW-0812">Transmembrane</keyword>
<evidence type="ECO:0000313" key="4">
    <source>
        <dbReference type="Proteomes" id="UP001497525"/>
    </source>
</evidence>
<dbReference type="Gene3D" id="1.20.140.150">
    <property type="match status" value="1"/>
</dbReference>
<keyword evidence="2" id="KW-0472">Membrane</keyword>
<evidence type="ECO:0000256" key="1">
    <source>
        <dbReference type="SAM" id="MobiDB-lite"/>
    </source>
</evidence>
<evidence type="ECO:0000256" key="2">
    <source>
        <dbReference type="SAM" id="Phobius"/>
    </source>
</evidence>
<feature type="transmembrane region" description="Helical" evidence="2">
    <location>
        <begin position="60"/>
        <end position="80"/>
    </location>
</feature>
<feature type="transmembrane region" description="Helical" evidence="2">
    <location>
        <begin position="297"/>
        <end position="321"/>
    </location>
</feature>
<protein>
    <submittedName>
        <fullName evidence="3">Uncharacterized protein</fullName>
    </submittedName>
</protein>
<proteinExistence type="predicted"/>